<dbReference type="Proteomes" id="UP001500253">
    <property type="component" value="Unassembled WGS sequence"/>
</dbReference>
<dbReference type="PANTHER" id="PTHR43807:SF20">
    <property type="entry name" value="FI04487P"/>
    <property type="match status" value="1"/>
</dbReference>
<dbReference type="InterPro" id="IPR051326">
    <property type="entry name" value="Kynurenine-oxoglutarate_AT"/>
</dbReference>
<keyword evidence="7" id="KW-1185">Reference proteome</keyword>
<dbReference type="Gene3D" id="3.90.1150.10">
    <property type="entry name" value="Aspartate Aminotransferase, domain 1"/>
    <property type="match status" value="1"/>
</dbReference>
<evidence type="ECO:0000313" key="6">
    <source>
        <dbReference type="EMBL" id="GAA2339336.1"/>
    </source>
</evidence>
<gene>
    <name evidence="6" type="ORF">GCM10010246_25120</name>
</gene>
<accession>A0ABP5SUV4</accession>
<keyword evidence="2 6" id="KW-0032">Aminotransferase</keyword>
<dbReference type="InterPro" id="IPR004839">
    <property type="entry name" value="Aminotransferase_I/II_large"/>
</dbReference>
<dbReference type="GO" id="GO:0008483">
    <property type="term" value="F:transaminase activity"/>
    <property type="evidence" value="ECO:0007669"/>
    <property type="project" value="UniProtKB-KW"/>
</dbReference>
<dbReference type="SUPFAM" id="SSF53383">
    <property type="entry name" value="PLP-dependent transferases"/>
    <property type="match status" value="1"/>
</dbReference>
<evidence type="ECO:0000259" key="5">
    <source>
        <dbReference type="Pfam" id="PF00155"/>
    </source>
</evidence>
<keyword evidence="4" id="KW-0663">Pyridoxal phosphate</keyword>
<evidence type="ECO:0000256" key="1">
    <source>
        <dbReference type="ARBA" id="ARBA00001933"/>
    </source>
</evidence>
<evidence type="ECO:0000256" key="4">
    <source>
        <dbReference type="ARBA" id="ARBA00022898"/>
    </source>
</evidence>
<keyword evidence="3" id="KW-0808">Transferase</keyword>
<evidence type="ECO:0000256" key="2">
    <source>
        <dbReference type="ARBA" id="ARBA00022576"/>
    </source>
</evidence>
<dbReference type="Pfam" id="PF00155">
    <property type="entry name" value="Aminotran_1_2"/>
    <property type="match status" value="1"/>
</dbReference>
<comment type="cofactor">
    <cofactor evidence="1">
        <name>pyridoxal 5'-phosphate</name>
        <dbReference type="ChEBI" id="CHEBI:597326"/>
    </cofactor>
</comment>
<organism evidence="6 7">
    <name type="scientific">Streptomyces cuspidosporus</name>
    <dbReference type="NCBI Taxonomy" id="66882"/>
    <lineage>
        <taxon>Bacteria</taxon>
        <taxon>Bacillati</taxon>
        <taxon>Actinomycetota</taxon>
        <taxon>Actinomycetes</taxon>
        <taxon>Kitasatosporales</taxon>
        <taxon>Streptomycetaceae</taxon>
        <taxon>Streptomyces</taxon>
    </lineage>
</organism>
<dbReference type="EMBL" id="BAAASD010000008">
    <property type="protein sequence ID" value="GAA2339336.1"/>
    <property type="molecule type" value="Genomic_DNA"/>
</dbReference>
<dbReference type="InterPro" id="IPR015422">
    <property type="entry name" value="PyrdxlP-dep_Trfase_small"/>
</dbReference>
<dbReference type="CDD" id="cd00609">
    <property type="entry name" value="AAT_like"/>
    <property type="match status" value="1"/>
</dbReference>
<dbReference type="NCBIfam" id="NF005855">
    <property type="entry name" value="PRK07777.1"/>
    <property type="match status" value="1"/>
</dbReference>
<dbReference type="PANTHER" id="PTHR43807">
    <property type="entry name" value="FI04487P"/>
    <property type="match status" value="1"/>
</dbReference>
<proteinExistence type="predicted"/>
<feature type="domain" description="Aminotransferase class I/classII large" evidence="5">
    <location>
        <begin position="31"/>
        <end position="388"/>
    </location>
</feature>
<evidence type="ECO:0000256" key="3">
    <source>
        <dbReference type="ARBA" id="ARBA00022679"/>
    </source>
</evidence>
<sequence>MGRPLLNRRLAAFGTTIFAEMSALAVRTGSINLGQGFPDSDGPEEVREAAVRALRDGRGNQYPPGPGIPELRTAVAEHQQRWYGLSYDPDREVLVTAGATEAIAASLLALLEPGDEVIALEPYYDSYAACIAMAGGTRVPVTLRPDTTGPHPAFRLDLDELRAAVTDRTRLILLNTPHNPTGTVLTREELAAVAELAAERDLLVVTDEVYEHLVFGTAHTPLASFPGMRERTVTIGSAGKTFSFTGWKVGWVTGSPALVSAVRSAKQFLTYVSSGPFQYAVAEALRLPDSYFHSLREDLLAKRELLAAGLAEAGFAVFRPSGTYFITTDIRPLGETDGFAFCRALPERCGVVAIPNAVFYDHQDQGAPFVRFAFCKRESVLEEAATRLKGLKVS</sequence>
<dbReference type="InterPro" id="IPR015424">
    <property type="entry name" value="PyrdxlP-dep_Trfase"/>
</dbReference>
<protein>
    <submittedName>
        <fullName evidence="6">Pyridoxal phosphate-dependent aminotransferase</fullName>
    </submittedName>
</protein>
<name>A0ABP5SUV4_9ACTN</name>
<dbReference type="InterPro" id="IPR015421">
    <property type="entry name" value="PyrdxlP-dep_Trfase_major"/>
</dbReference>
<dbReference type="Gene3D" id="3.40.640.10">
    <property type="entry name" value="Type I PLP-dependent aspartate aminotransferase-like (Major domain)"/>
    <property type="match status" value="1"/>
</dbReference>
<comment type="caution">
    <text evidence="6">The sequence shown here is derived from an EMBL/GenBank/DDBJ whole genome shotgun (WGS) entry which is preliminary data.</text>
</comment>
<evidence type="ECO:0000313" key="7">
    <source>
        <dbReference type="Proteomes" id="UP001500253"/>
    </source>
</evidence>
<reference evidence="7" key="1">
    <citation type="journal article" date="2019" name="Int. J. Syst. Evol. Microbiol.">
        <title>The Global Catalogue of Microorganisms (GCM) 10K type strain sequencing project: providing services to taxonomists for standard genome sequencing and annotation.</title>
        <authorList>
            <consortium name="The Broad Institute Genomics Platform"/>
            <consortium name="The Broad Institute Genome Sequencing Center for Infectious Disease"/>
            <person name="Wu L."/>
            <person name="Ma J."/>
        </authorList>
    </citation>
    <scope>NUCLEOTIDE SEQUENCE [LARGE SCALE GENOMIC DNA]</scope>
    <source>
        <strain evidence="7">JCM 4316</strain>
    </source>
</reference>